<evidence type="ECO:0008006" key="2">
    <source>
        <dbReference type="Google" id="ProtNLM"/>
    </source>
</evidence>
<sequence>MGVGPLLDARGRLVERGYATSEVRTYDRSAIKAGALRIKEWDYYCILTPRFGLALTVADNGYLGFLGTSWLDLEQKTATNHGAIIPWSMGKMKLPASADSGDISQRKGDLELSFRHEAGGRRLTVNDPAFANGKGLHGELWLDQPDMDRMVVATPFPNVPKAFYYNQKINCMPARGKITLGEETYQFSPESAFAVLDWGRGVWTYNNTWYWGSASGLVKGRPFGFNIGYGFGDTSAASENMLFVDGKAHKLDHVTFHMPEGAPDSALWKFTSNDNRFEMDFAPIINRHQTTDLGILKTAQDQVFGLFSGRVILDDGSQMTVKDLPGFAEEVRNRW</sequence>
<dbReference type="AlphaFoldDB" id="A0A160TZT4"/>
<organism evidence="1">
    <name type="scientific">hydrothermal vent metagenome</name>
    <dbReference type="NCBI Taxonomy" id="652676"/>
    <lineage>
        <taxon>unclassified sequences</taxon>
        <taxon>metagenomes</taxon>
        <taxon>ecological metagenomes</taxon>
    </lineage>
</organism>
<dbReference type="PANTHER" id="PTHR35868:SF3">
    <property type="entry name" value="DUF2804 DOMAIN-CONTAINING PROTEIN"/>
    <property type="match status" value="1"/>
</dbReference>
<proteinExistence type="predicted"/>
<protein>
    <recommendedName>
        <fullName evidence="2">DUF2804 domain-containing protein</fullName>
    </recommendedName>
</protein>
<dbReference type="Pfam" id="PF10974">
    <property type="entry name" value="DUF2804"/>
    <property type="match status" value="1"/>
</dbReference>
<reference evidence="1" key="1">
    <citation type="submission" date="2015-10" db="EMBL/GenBank/DDBJ databases">
        <authorList>
            <person name="Gilbert D.G."/>
        </authorList>
    </citation>
    <scope>NUCLEOTIDE SEQUENCE</scope>
</reference>
<dbReference type="PANTHER" id="PTHR35868">
    <property type="entry name" value="DUF2804 DOMAIN-CONTAINING PROTEIN-RELATED"/>
    <property type="match status" value="1"/>
</dbReference>
<dbReference type="EMBL" id="CZQD01000032">
    <property type="protein sequence ID" value="CUS56753.1"/>
    <property type="molecule type" value="Genomic_DNA"/>
</dbReference>
<name>A0A160TZT4_9ZZZZ</name>
<evidence type="ECO:0000313" key="1">
    <source>
        <dbReference type="EMBL" id="CUS56753.1"/>
    </source>
</evidence>
<gene>
    <name evidence="1" type="ORF">MGWOODY_Hyp2154</name>
</gene>
<accession>A0A160TZT4</accession>
<dbReference type="InterPro" id="IPR021243">
    <property type="entry name" value="DUF2804"/>
</dbReference>